<dbReference type="InterPro" id="IPR014959">
    <property type="entry name" value="DUF1827"/>
</dbReference>
<evidence type="ECO:0000313" key="2">
    <source>
        <dbReference type="Proteomes" id="UP000051181"/>
    </source>
</evidence>
<dbReference type="Proteomes" id="UP000051181">
    <property type="component" value="Unassembled WGS sequence"/>
</dbReference>
<name>A0A0R1EYW8_9LACO</name>
<dbReference type="InterPro" id="IPR038226">
    <property type="entry name" value="LMG18311-like_sf"/>
</dbReference>
<sequence length="91" mass="10242">MQLQEVTTDYENLVTSQLNNTDATSVQIFSLTDTLVIFSKAPTHDEILLTNRQRNITPAEIDFVLEQLAQRTRAGLNVITSEKLAEISLNH</sequence>
<comment type="caution">
    <text evidence="1">The sequence shown here is derived from an EMBL/GenBank/DDBJ whole genome shotgun (WGS) entry which is preliminary data.</text>
</comment>
<dbReference type="RefSeq" id="WP_010010922.1">
    <property type="nucleotide sequence ID" value="NZ_AZCN01000072.1"/>
</dbReference>
<dbReference type="Gene3D" id="3.40.1720.10">
    <property type="entry name" value="Streptococcus thermophilus LMG 18311 protein like"/>
    <property type="match status" value="1"/>
</dbReference>
<protein>
    <recommendedName>
        <fullName evidence="3">DUF1827 family protein</fullName>
    </recommendedName>
</protein>
<reference evidence="1 2" key="1">
    <citation type="journal article" date="2015" name="Genome Announc.">
        <title>Expanding the biotechnology potential of lactobacilli through comparative genomics of 213 strains and associated genera.</title>
        <authorList>
            <person name="Sun Z."/>
            <person name="Harris H.M."/>
            <person name="McCann A."/>
            <person name="Guo C."/>
            <person name="Argimon S."/>
            <person name="Zhang W."/>
            <person name="Yang X."/>
            <person name="Jeffery I.B."/>
            <person name="Cooney J.C."/>
            <person name="Kagawa T.F."/>
            <person name="Liu W."/>
            <person name="Song Y."/>
            <person name="Salvetti E."/>
            <person name="Wrobel A."/>
            <person name="Rasinkangas P."/>
            <person name="Parkhill J."/>
            <person name="Rea M.C."/>
            <person name="O'Sullivan O."/>
            <person name="Ritari J."/>
            <person name="Douillard F.P."/>
            <person name="Paul Ross R."/>
            <person name="Yang R."/>
            <person name="Briner A.E."/>
            <person name="Felis G.E."/>
            <person name="de Vos W.M."/>
            <person name="Barrangou R."/>
            <person name="Klaenhammer T.R."/>
            <person name="Caufield P.W."/>
            <person name="Cui Y."/>
            <person name="Zhang H."/>
            <person name="O'Toole P.W."/>
        </authorList>
    </citation>
    <scope>NUCLEOTIDE SEQUENCE [LARGE SCALE GENOMIC DNA]</scope>
    <source>
        <strain evidence="1 2">DSM 20001</strain>
    </source>
</reference>
<accession>A0A0R1EYW8</accession>
<dbReference type="PATRIC" id="fig|913848.6.peg.2293"/>
<gene>
    <name evidence="1" type="ORF">FD22_GL002247</name>
</gene>
<dbReference type="GeneID" id="65916278"/>
<dbReference type="Pfam" id="PF08860">
    <property type="entry name" value="DUF1827"/>
    <property type="match status" value="1"/>
</dbReference>
<dbReference type="EMBL" id="AZCN01000072">
    <property type="protein sequence ID" value="KRK14639.1"/>
    <property type="molecule type" value="Genomic_DNA"/>
</dbReference>
<organism evidence="1 2">
    <name type="scientific">Loigolactobacillus coryniformis subsp. coryniformis KCTC 3167 = DSM 20001</name>
    <dbReference type="NCBI Taxonomy" id="913848"/>
    <lineage>
        <taxon>Bacteria</taxon>
        <taxon>Bacillati</taxon>
        <taxon>Bacillota</taxon>
        <taxon>Bacilli</taxon>
        <taxon>Lactobacillales</taxon>
        <taxon>Lactobacillaceae</taxon>
        <taxon>Loigolactobacillus</taxon>
    </lineage>
</organism>
<proteinExistence type="predicted"/>
<evidence type="ECO:0008006" key="3">
    <source>
        <dbReference type="Google" id="ProtNLM"/>
    </source>
</evidence>
<dbReference type="AlphaFoldDB" id="A0A0R1EYW8"/>
<evidence type="ECO:0000313" key="1">
    <source>
        <dbReference type="EMBL" id="KRK14639.1"/>
    </source>
</evidence>